<evidence type="ECO:0000256" key="1">
    <source>
        <dbReference type="SAM" id="Phobius"/>
    </source>
</evidence>
<dbReference type="Pfam" id="PF07062">
    <property type="entry name" value="Clc-like"/>
    <property type="match status" value="1"/>
</dbReference>
<dbReference type="Proteomes" id="UP000887574">
    <property type="component" value="Unplaced"/>
</dbReference>
<feature type="transmembrane region" description="Helical" evidence="1">
    <location>
        <begin position="35"/>
        <end position="65"/>
    </location>
</feature>
<dbReference type="GO" id="GO:0016020">
    <property type="term" value="C:membrane"/>
    <property type="evidence" value="ECO:0007669"/>
    <property type="project" value="InterPro"/>
</dbReference>
<reference evidence="3" key="1">
    <citation type="submission" date="2022-11" db="UniProtKB">
        <authorList>
            <consortium name="WormBaseParasite"/>
        </authorList>
    </citation>
    <scope>IDENTIFICATION</scope>
</reference>
<protein>
    <submittedName>
        <fullName evidence="3">CASP-like protein</fullName>
    </submittedName>
</protein>
<dbReference type="WBParaSite" id="jg5010">
    <property type="protein sequence ID" value="jg5010"/>
    <property type="gene ID" value="jg5010"/>
</dbReference>
<name>A0A915EG93_9BILA</name>
<evidence type="ECO:0000313" key="2">
    <source>
        <dbReference type="Proteomes" id="UP000887574"/>
    </source>
</evidence>
<keyword evidence="1" id="KW-0472">Membrane</keyword>
<keyword evidence="2" id="KW-1185">Reference proteome</keyword>
<evidence type="ECO:0000313" key="3">
    <source>
        <dbReference type="WBParaSite" id="jg5010"/>
    </source>
</evidence>
<keyword evidence="1" id="KW-0812">Transmembrane</keyword>
<proteinExistence type="predicted"/>
<keyword evidence="1" id="KW-1133">Transmembrane helix</keyword>
<sequence length="110" mass="12535">MAMCCSILGDVIFFLASMRVDNRNIHGLVHVYYQHLSYAFCVHLFASATFCAATLCSSVAAYLLVREECEQYGCCNSKQKKQKTKKQSKYFPYVSNINDTNLHYQTNPIS</sequence>
<dbReference type="AlphaFoldDB" id="A0A915EG93"/>
<organism evidence="2 3">
    <name type="scientific">Ditylenchus dipsaci</name>
    <dbReference type="NCBI Taxonomy" id="166011"/>
    <lineage>
        <taxon>Eukaryota</taxon>
        <taxon>Metazoa</taxon>
        <taxon>Ecdysozoa</taxon>
        <taxon>Nematoda</taxon>
        <taxon>Chromadorea</taxon>
        <taxon>Rhabditida</taxon>
        <taxon>Tylenchina</taxon>
        <taxon>Tylenchomorpha</taxon>
        <taxon>Sphaerularioidea</taxon>
        <taxon>Anguinidae</taxon>
        <taxon>Anguininae</taxon>
        <taxon>Ditylenchus</taxon>
    </lineage>
</organism>
<accession>A0A915EG93</accession>
<dbReference type="InterPro" id="IPR010761">
    <property type="entry name" value="Clc_prot-like"/>
</dbReference>